<organism evidence="1 2">
    <name type="scientific">Triangularia setosa</name>
    <dbReference type="NCBI Taxonomy" id="2587417"/>
    <lineage>
        <taxon>Eukaryota</taxon>
        <taxon>Fungi</taxon>
        <taxon>Dikarya</taxon>
        <taxon>Ascomycota</taxon>
        <taxon>Pezizomycotina</taxon>
        <taxon>Sordariomycetes</taxon>
        <taxon>Sordariomycetidae</taxon>
        <taxon>Sordariales</taxon>
        <taxon>Podosporaceae</taxon>
        <taxon>Triangularia</taxon>
    </lineage>
</organism>
<gene>
    <name evidence="1" type="ORF">QBC36DRAFT_162744</name>
</gene>
<protein>
    <submittedName>
        <fullName evidence="1">Uncharacterized protein</fullName>
    </submittedName>
</protein>
<evidence type="ECO:0000313" key="1">
    <source>
        <dbReference type="EMBL" id="KAK4175064.1"/>
    </source>
</evidence>
<keyword evidence="2" id="KW-1185">Reference proteome</keyword>
<reference evidence="1" key="1">
    <citation type="journal article" date="2023" name="Mol. Phylogenet. Evol.">
        <title>Genome-scale phylogeny and comparative genomics of the fungal order Sordariales.</title>
        <authorList>
            <person name="Hensen N."/>
            <person name="Bonometti L."/>
            <person name="Westerberg I."/>
            <person name="Brannstrom I.O."/>
            <person name="Guillou S."/>
            <person name="Cros-Aarteil S."/>
            <person name="Calhoun S."/>
            <person name="Haridas S."/>
            <person name="Kuo A."/>
            <person name="Mondo S."/>
            <person name="Pangilinan J."/>
            <person name="Riley R."/>
            <person name="LaButti K."/>
            <person name="Andreopoulos B."/>
            <person name="Lipzen A."/>
            <person name="Chen C."/>
            <person name="Yan M."/>
            <person name="Daum C."/>
            <person name="Ng V."/>
            <person name="Clum A."/>
            <person name="Steindorff A."/>
            <person name="Ohm R.A."/>
            <person name="Martin F."/>
            <person name="Silar P."/>
            <person name="Natvig D.O."/>
            <person name="Lalanne C."/>
            <person name="Gautier V."/>
            <person name="Ament-Velasquez S.L."/>
            <person name="Kruys A."/>
            <person name="Hutchinson M.I."/>
            <person name="Powell A.J."/>
            <person name="Barry K."/>
            <person name="Miller A.N."/>
            <person name="Grigoriev I.V."/>
            <person name="Debuchy R."/>
            <person name="Gladieux P."/>
            <person name="Hiltunen Thoren M."/>
            <person name="Johannesson H."/>
        </authorList>
    </citation>
    <scope>NUCLEOTIDE SEQUENCE</scope>
    <source>
        <strain evidence="1">CBS 892.96</strain>
    </source>
</reference>
<proteinExistence type="predicted"/>
<name>A0AAN6W447_9PEZI</name>
<evidence type="ECO:0000313" key="2">
    <source>
        <dbReference type="Proteomes" id="UP001302321"/>
    </source>
</evidence>
<sequence length="96" mass="11247">PGYKYGMYQSALWSEDESVLNFAAGCFPQVPAERKQQVEAVTADRRSLKAWKLKDRLKIKFEATDNLAIHLLFDSQKRIIYLFHRAAYLKAHLNMW</sequence>
<dbReference type="EMBL" id="MU866250">
    <property type="protein sequence ID" value="KAK4175064.1"/>
    <property type="molecule type" value="Genomic_DNA"/>
</dbReference>
<accession>A0AAN6W447</accession>
<feature type="non-terminal residue" evidence="1">
    <location>
        <position position="96"/>
    </location>
</feature>
<feature type="non-terminal residue" evidence="1">
    <location>
        <position position="1"/>
    </location>
</feature>
<reference evidence="1" key="2">
    <citation type="submission" date="2023-05" db="EMBL/GenBank/DDBJ databases">
        <authorList>
            <consortium name="Lawrence Berkeley National Laboratory"/>
            <person name="Steindorff A."/>
            <person name="Hensen N."/>
            <person name="Bonometti L."/>
            <person name="Westerberg I."/>
            <person name="Brannstrom I.O."/>
            <person name="Guillou S."/>
            <person name="Cros-Aarteil S."/>
            <person name="Calhoun S."/>
            <person name="Haridas S."/>
            <person name="Kuo A."/>
            <person name="Mondo S."/>
            <person name="Pangilinan J."/>
            <person name="Riley R."/>
            <person name="Labutti K."/>
            <person name="Andreopoulos B."/>
            <person name="Lipzen A."/>
            <person name="Chen C."/>
            <person name="Yanf M."/>
            <person name="Daum C."/>
            <person name="Ng V."/>
            <person name="Clum A."/>
            <person name="Ohm R."/>
            <person name="Martin F."/>
            <person name="Silar P."/>
            <person name="Natvig D."/>
            <person name="Lalanne C."/>
            <person name="Gautier V."/>
            <person name="Ament-Velasquez S.L."/>
            <person name="Kruys A."/>
            <person name="Hutchinson M.I."/>
            <person name="Powell A.J."/>
            <person name="Barry K."/>
            <person name="Miller A.N."/>
            <person name="Grigoriev I.V."/>
            <person name="Debuchy R."/>
            <person name="Gladieux P."/>
            <person name="Thoren M.H."/>
            <person name="Johannesson H."/>
        </authorList>
    </citation>
    <scope>NUCLEOTIDE SEQUENCE</scope>
    <source>
        <strain evidence="1">CBS 892.96</strain>
    </source>
</reference>
<dbReference type="AlphaFoldDB" id="A0AAN6W447"/>
<dbReference type="Proteomes" id="UP001302321">
    <property type="component" value="Unassembled WGS sequence"/>
</dbReference>
<comment type="caution">
    <text evidence="1">The sequence shown here is derived from an EMBL/GenBank/DDBJ whole genome shotgun (WGS) entry which is preliminary data.</text>
</comment>